<name>A0ABP8V916_9GAMM</name>
<evidence type="ECO:0000313" key="1">
    <source>
        <dbReference type="EMBL" id="GAA4652376.1"/>
    </source>
</evidence>
<comment type="caution">
    <text evidence="1">The sequence shown here is derived from an EMBL/GenBank/DDBJ whole genome shotgun (WGS) entry which is preliminary data.</text>
</comment>
<accession>A0ABP8V916</accession>
<dbReference type="RefSeq" id="WP_345198925.1">
    <property type="nucleotide sequence ID" value="NZ_BAABFL010000474.1"/>
</dbReference>
<reference evidence="2" key="1">
    <citation type="journal article" date="2019" name="Int. J. Syst. Evol. Microbiol.">
        <title>The Global Catalogue of Microorganisms (GCM) 10K type strain sequencing project: providing services to taxonomists for standard genome sequencing and annotation.</title>
        <authorList>
            <consortium name="The Broad Institute Genomics Platform"/>
            <consortium name="The Broad Institute Genome Sequencing Center for Infectious Disease"/>
            <person name="Wu L."/>
            <person name="Ma J."/>
        </authorList>
    </citation>
    <scope>NUCLEOTIDE SEQUENCE [LARGE SCALE GENOMIC DNA]</scope>
    <source>
        <strain evidence="2">JCM 17805</strain>
    </source>
</reference>
<gene>
    <name evidence="1" type="ORF">GCM10023116_46600</name>
</gene>
<dbReference type="Proteomes" id="UP001500604">
    <property type="component" value="Unassembled WGS sequence"/>
</dbReference>
<sequence length="75" mass="8812">MANVNKLPLEQVDETEFRQRMENATGVMRDESQSPALITFKTGDGTVFAEIRRRHSVISNQYGEPEYWFMEYDYS</sequence>
<evidence type="ECO:0000313" key="2">
    <source>
        <dbReference type="Proteomes" id="UP001500604"/>
    </source>
</evidence>
<proteinExistence type="predicted"/>
<keyword evidence="2" id="KW-1185">Reference proteome</keyword>
<organism evidence="1 2">
    <name type="scientific">Kistimonas scapharcae</name>
    <dbReference type="NCBI Taxonomy" id="1036133"/>
    <lineage>
        <taxon>Bacteria</taxon>
        <taxon>Pseudomonadati</taxon>
        <taxon>Pseudomonadota</taxon>
        <taxon>Gammaproteobacteria</taxon>
        <taxon>Oceanospirillales</taxon>
        <taxon>Endozoicomonadaceae</taxon>
        <taxon>Kistimonas</taxon>
    </lineage>
</organism>
<dbReference type="EMBL" id="BAABFL010000474">
    <property type="protein sequence ID" value="GAA4652376.1"/>
    <property type="molecule type" value="Genomic_DNA"/>
</dbReference>
<protein>
    <submittedName>
        <fullName evidence="1">Uncharacterized protein</fullName>
    </submittedName>
</protein>